<keyword evidence="2" id="KW-1185">Reference proteome</keyword>
<reference evidence="1 2" key="1">
    <citation type="submission" date="2019-03" db="EMBL/GenBank/DDBJ databases">
        <title>Genomic Encyclopedia of Type Strains, Phase IV (KMG-IV): sequencing the most valuable type-strain genomes for metagenomic binning, comparative biology and taxonomic classification.</title>
        <authorList>
            <person name="Goeker M."/>
        </authorList>
    </citation>
    <scope>NUCLEOTIDE SEQUENCE [LARGE SCALE GENOMIC DNA]</scope>
    <source>
        <strain evidence="1 2">DSM 18792</strain>
    </source>
</reference>
<protein>
    <recommendedName>
        <fullName evidence="3">Outer membrane protein with beta-barrel domain</fullName>
    </recommendedName>
</protein>
<name>A0A4R1RDR6_9FLAO</name>
<dbReference type="AlphaFoldDB" id="A0A4R1RDR6"/>
<dbReference type="OrthoDB" id="1450176at2"/>
<comment type="caution">
    <text evidence="1">The sequence shown here is derived from an EMBL/GenBank/DDBJ whole genome shotgun (WGS) entry which is preliminary data.</text>
</comment>
<evidence type="ECO:0008006" key="3">
    <source>
        <dbReference type="Google" id="ProtNLM"/>
    </source>
</evidence>
<dbReference type="Proteomes" id="UP000295455">
    <property type="component" value="Unassembled WGS sequence"/>
</dbReference>
<accession>A0A4R1RDR6</accession>
<gene>
    <name evidence="1" type="ORF">EV196_108222</name>
</gene>
<dbReference type="EMBL" id="SLUP01000008">
    <property type="protein sequence ID" value="TCL64024.1"/>
    <property type="molecule type" value="Genomic_DNA"/>
</dbReference>
<proteinExistence type="predicted"/>
<evidence type="ECO:0000313" key="2">
    <source>
        <dbReference type="Proteomes" id="UP000295455"/>
    </source>
</evidence>
<organism evidence="1 2">
    <name type="scientific">Mariniflexile fucanivorans</name>
    <dbReference type="NCBI Taxonomy" id="264023"/>
    <lineage>
        <taxon>Bacteria</taxon>
        <taxon>Pseudomonadati</taxon>
        <taxon>Bacteroidota</taxon>
        <taxon>Flavobacteriia</taxon>
        <taxon>Flavobacteriales</taxon>
        <taxon>Flavobacteriaceae</taxon>
        <taxon>Mariniflexile</taxon>
    </lineage>
</organism>
<dbReference type="RefSeq" id="WP_132218855.1">
    <property type="nucleotide sequence ID" value="NZ_OX156936.1"/>
</dbReference>
<evidence type="ECO:0000313" key="1">
    <source>
        <dbReference type="EMBL" id="TCL64024.1"/>
    </source>
</evidence>
<sequence length="160" mass="18510">MKIKTTILLIITLHNLVVAQQNEENNNIKVVEDNEVKSESNYYKAYFSEIKINSNLTFQQERNIRVESDYTVFEFPLLLKYNITKKVSLLAGPKIDLYTDKFGLTGGPVVNLTVGIDYEVNDSFLMEARFNFRPHDDIPIQTDYTFGSNTFMTLGSKFRF</sequence>